<dbReference type="GO" id="GO:0003700">
    <property type="term" value="F:DNA-binding transcription factor activity"/>
    <property type="evidence" value="ECO:0007669"/>
    <property type="project" value="TreeGrafter"/>
</dbReference>
<dbReference type="PANTHER" id="PTHR46797:SF11">
    <property type="entry name" value="HTH-TYPE TRANSCRIPTIONAL REGULATOR PUUR"/>
    <property type="match status" value="1"/>
</dbReference>
<evidence type="ECO:0000313" key="3">
    <source>
        <dbReference type="EMBL" id="GGW34645.1"/>
    </source>
</evidence>
<dbReference type="Proteomes" id="UP000628984">
    <property type="component" value="Unassembled WGS sequence"/>
</dbReference>
<evidence type="ECO:0000313" key="4">
    <source>
        <dbReference type="Proteomes" id="UP000628984"/>
    </source>
</evidence>
<dbReference type="InterPro" id="IPR011051">
    <property type="entry name" value="RmlC_Cupin_sf"/>
</dbReference>
<dbReference type="InterPro" id="IPR050807">
    <property type="entry name" value="TransReg_Diox_bact_type"/>
</dbReference>
<dbReference type="InterPro" id="IPR013096">
    <property type="entry name" value="Cupin_2"/>
</dbReference>
<dbReference type="CDD" id="cd00093">
    <property type="entry name" value="HTH_XRE"/>
    <property type="match status" value="1"/>
</dbReference>
<dbReference type="SMART" id="SM00530">
    <property type="entry name" value="HTH_XRE"/>
    <property type="match status" value="1"/>
</dbReference>
<reference evidence="3" key="2">
    <citation type="submission" date="2020-09" db="EMBL/GenBank/DDBJ databases">
        <authorList>
            <person name="Sun Q."/>
            <person name="Kim S."/>
        </authorList>
    </citation>
    <scope>NUCLEOTIDE SEQUENCE</scope>
    <source>
        <strain evidence="3">KCTC 23714</strain>
    </source>
</reference>
<dbReference type="PROSITE" id="PS50943">
    <property type="entry name" value="HTH_CROC1"/>
    <property type="match status" value="1"/>
</dbReference>
<keyword evidence="4" id="KW-1185">Reference proteome</keyword>
<comment type="caution">
    <text evidence="3">The sequence shown here is derived from an EMBL/GenBank/DDBJ whole genome shotgun (WGS) entry which is preliminary data.</text>
</comment>
<dbReference type="Gene3D" id="1.10.260.40">
    <property type="entry name" value="lambda repressor-like DNA-binding domains"/>
    <property type="match status" value="1"/>
</dbReference>
<dbReference type="Gene3D" id="2.60.120.10">
    <property type="entry name" value="Jelly Rolls"/>
    <property type="match status" value="1"/>
</dbReference>
<dbReference type="SUPFAM" id="SSF47413">
    <property type="entry name" value="lambda repressor-like DNA-binding domains"/>
    <property type="match status" value="1"/>
</dbReference>
<reference evidence="3" key="1">
    <citation type="journal article" date="2014" name="Int. J. Syst. Evol. Microbiol.">
        <title>Complete genome sequence of Corynebacterium casei LMG S-19264T (=DSM 44701T), isolated from a smear-ripened cheese.</title>
        <authorList>
            <consortium name="US DOE Joint Genome Institute (JGI-PGF)"/>
            <person name="Walter F."/>
            <person name="Albersmeier A."/>
            <person name="Kalinowski J."/>
            <person name="Ruckert C."/>
        </authorList>
    </citation>
    <scope>NUCLEOTIDE SEQUENCE</scope>
    <source>
        <strain evidence="3">KCTC 23714</strain>
    </source>
</reference>
<name>A0A918IX15_9RHOB</name>
<dbReference type="CDD" id="cd02209">
    <property type="entry name" value="cupin_XRE_C"/>
    <property type="match status" value="1"/>
</dbReference>
<gene>
    <name evidence="3" type="ORF">GCM10011452_23800</name>
</gene>
<protein>
    <submittedName>
        <fullName evidence="3">Transcriptional regulator</fullName>
    </submittedName>
</protein>
<dbReference type="Pfam" id="PF01381">
    <property type="entry name" value="HTH_3"/>
    <property type="match status" value="1"/>
</dbReference>
<organism evidence="3 4">
    <name type="scientific">Gemmobacter lanyuensis</name>
    <dbReference type="NCBI Taxonomy" id="1054497"/>
    <lineage>
        <taxon>Bacteria</taxon>
        <taxon>Pseudomonadati</taxon>
        <taxon>Pseudomonadota</taxon>
        <taxon>Alphaproteobacteria</taxon>
        <taxon>Rhodobacterales</taxon>
        <taxon>Paracoccaceae</taxon>
        <taxon>Gemmobacter</taxon>
    </lineage>
</organism>
<sequence>MTDFDIGKRLKAVREGRGLSQRQLAQRAGVTNGQISMIEQNKISPSVSNLKKILDGIPMGLSDFFAEDSADEPKTFYRHADLVDIGTPAIYGPEATATKLSLLRVGKPGTHTLMMLHETYEPGADTGQRLYSHEGEEAGIVISGQIEITVGEEVALLGPGDAYIFDSRRPHRFRNPADVACILISACTPPTF</sequence>
<dbReference type="RefSeq" id="WP_189634095.1">
    <property type="nucleotide sequence ID" value="NZ_BMYQ01000007.1"/>
</dbReference>
<dbReference type="EMBL" id="BMYQ01000007">
    <property type="protein sequence ID" value="GGW34645.1"/>
    <property type="molecule type" value="Genomic_DNA"/>
</dbReference>
<dbReference type="InterPro" id="IPR010982">
    <property type="entry name" value="Lambda_DNA-bd_dom_sf"/>
</dbReference>
<keyword evidence="1" id="KW-0238">DNA-binding</keyword>
<accession>A0A918IX15</accession>
<dbReference type="InterPro" id="IPR014710">
    <property type="entry name" value="RmlC-like_jellyroll"/>
</dbReference>
<evidence type="ECO:0000259" key="2">
    <source>
        <dbReference type="PROSITE" id="PS50943"/>
    </source>
</evidence>
<dbReference type="GO" id="GO:0005829">
    <property type="term" value="C:cytosol"/>
    <property type="evidence" value="ECO:0007669"/>
    <property type="project" value="TreeGrafter"/>
</dbReference>
<dbReference type="AlphaFoldDB" id="A0A918IX15"/>
<proteinExistence type="predicted"/>
<evidence type="ECO:0000256" key="1">
    <source>
        <dbReference type="ARBA" id="ARBA00023125"/>
    </source>
</evidence>
<dbReference type="InterPro" id="IPR001387">
    <property type="entry name" value="Cro/C1-type_HTH"/>
</dbReference>
<dbReference type="PANTHER" id="PTHR46797">
    <property type="entry name" value="HTH-TYPE TRANSCRIPTIONAL REGULATOR"/>
    <property type="match status" value="1"/>
</dbReference>
<feature type="domain" description="HTH cro/C1-type" evidence="2">
    <location>
        <begin position="10"/>
        <end position="64"/>
    </location>
</feature>
<dbReference type="SUPFAM" id="SSF51182">
    <property type="entry name" value="RmlC-like cupins"/>
    <property type="match status" value="1"/>
</dbReference>
<dbReference type="Pfam" id="PF07883">
    <property type="entry name" value="Cupin_2"/>
    <property type="match status" value="1"/>
</dbReference>
<dbReference type="GO" id="GO:0003677">
    <property type="term" value="F:DNA binding"/>
    <property type="evidence" value="ECO:0007669"/>
    <property type="project" value="UniProtKB-KW"/>
</dbReference>